<dbReference type="EMBL" id="JWZT01001582">
    <property type="protein sequence ID" value="KII71913.1"/>
    <property type="molecule type" value="Genomic_DNA"/>
</dbReference>
<accession>A0A0C2JR85</accession>
<proteinExistence type="predicted"/>
<protein>
    <submittedName>
        <fullName evidence="1">Uncharacterized protein</fullName>
    </submittedName>
</protein>
<name>A0A0C2JR85_THEKT</name>
<keyword evidence="2" id="KW-1185">Reference proteome</keyword>
<organism evidence="1 2">
    <name type="scientific">Thelohanellus kitauei</name>
    <name type="common">Myxosporean</name>
    <dbReference type="NCBI Taxonomy" id="669202"/>
    <lineage>
        <taxon>Eukaryota</taxon>
        <taxon>Metazoa</taxon>
        <taxon>Cnidaria</taxon>
        <taxon>Myxozoa</taxon>
        <taxon>Myxosporea</taxon>
        <taxon>Bivalvulida</taxon>
        <taxon>Platysporina</taxon>
        <taxon>Myxobolidae</taxon>
        <taxon>Thelohanellus</taxon>
    </lineage>
</organism>
<dbReference type="Proteomes" id="UP000031668">
    <property type="component" value="Unassembled WGS sequence"/>
</dbReference>
<dbReference type="AlphaFoldDB" id="A0A0C2JR85"/>
<comment type="caution">
    <text evidence="1">The sequence shown here is derived from an EMBL/GenBank/DDBJ whole genome shotgun (WGS) entry which is preliminary data.</text>
</comment>
<sequence length="146" mass="17273">MKYMKIVDSYVTLYIHINEAKALENMNHISSLSSTPPRHPLRALDQNRIEAISRKRVFETRGPWYQLNPTKTTKPEPPNYEFNIDRPHIPLTQHCNRHKSSPRNLRQLLYTRGKIEKIEVWSNRTKRTIRIENQQLELSTENIKGG</sequence>
<evidence type="ECO:0000313" key="2">
    <source>
        <dbReference type="Proteomes" id="UP000031668"/>
    </source>
</evidence>
<evidence type="ECO:0000313" key="1">
    <source>
        <dbReference type="EMBL" id="KII71913.1"/>
    </source>
</evidence>
<reference evidence="1 2" key="1">
    <citation type="journal article" date="2014" name="Genome Biol. Evol.">
        <title>The genome of the myxosporean Thelohanellus kitauei shows adaptations to nutrient acquisition within its fish host.</title>
        <authorList>
            <person name="Yang Y."/>
            <person name="Xiong J."/>
            <person name="Zhou Z."/>
            <person name="Huo F."/>
            <person name="Miao W."/>
            <person name="Ran C."/>
            <person name="Liu Y."/>
            <person name="Zhang J."/>
            <person name="Feng J."/>
            <person name="Wang M."/>
            <person name="Wang M."/>
            <person name="Wang L."/>
            <person name="Yao B."/>
        </authorList>
    </citation>
    <scope>NUCLEOTIDE SEQUENCE [LARGE SCALE GENOMIC DNA]</scope>
    <source>
        <strain evidence="1">Wuqing</strain>
    </source>
</reference>
<gene>
    <name evidence="1" type="ORF">RF11_04669</name>
</gene>